<keyword evidence="5" id="KW-0653">Protein transport</keyword>
<keyword evidence="10" id="KW-1185">Reference proteome</keyword>
<feature type="coiled-coil region" evidence="7">
    <location>
        <begin position="74"/>
        <end position="119"/>
    </location>
</feature>
<feature type="domain" description="Flagellar assembly protein FliH/Type III secretion system HrpE" evidence="8">
    <location>
        <begin position="151"/>
        <end position="273"/>
    </location>
</feature>
<keyword evidence="4" id="KW-1005">Bacterial flagellum biogenesis</keyword>
<proteinExistence type="inferred from homology"/>
<evidence type="ECO:0000256" key="6">
    <source>
        <dbReference type="ARBA" id="ARBA00023225"/>
    </source>
</evidence>
<name>W0EAL0_9FIRM</name>
<accession>W0EAL0</accession>
<gene>
    <name evidence="9" type="ORF">DESME_12705</name>
</gene>
<keyword evidence="9" id="KW-0282">Flagellum</keyword>
<organism evidence="9 10">
    <name type="scientific">Desulfitobacterium metallireducens DSM 15288</name>
    <dbReference type="NCBI Taxonomy" id="871968"/>
    <lineage>
        <taxon>Bacteria</taxon>
        <taxon>Bacillati</taxon>
        <taxon>Bacillota</taxon>
        <taxon>Clostridia</taxon>
        <taxon>Eubacteriales</taxon>
        <taxon>Desulfitobacteriaceae</taxon>
        <taxon>Desulfitobacterium</taxon>
    </lineage>
</organism>
<dbReference type="STRING" id="871968.DESME_12705"/>
<reference evidence="9 10" key="1">
    <citation type="submission" date="2013-12" db="EMBL/GenBank/DDBJ databases">
        <authorList>
            <consortium name="DOE Joint Genome Institute"/>
            <person name="Smidt H."/>
            <person name="Huntemann M."/>
            <person name="Han J."/>
            <person name="Chen A."/>
            <person name="Kyrpides N."/>
            <person name="Mavromatis K."/>
            <person name="Markowitz V."/>
            <person name="Palaniappan K."/>
            <person name="Ivanova N."/>
            <person name="Schaumberg A."/>
            <person name="Pati A."/>
            <person name="Liolios K."/>
            <person name="Nordberg H.P."/>
            <person name="Cantor M.N."/>
            <person name="Hua S.X."/>
            <person name="Woyke T."/>
        </authorList>
    </citation>
    <scope>NUCLEOTIDE SEQUENCE [LARGE SCALE GENOMIC DNA]</scope>
    <source>
        <strain evidence="10">DSM 15288</strain>
    </source>
</reference>
<dbReference type="OrthoDB" id="9786341at2"/>
<sequence>MNSFIKSRVVKSQAVEVSIPRLVENNFEGFQLLGGHLAVVRDVMESETGVVSFGSSIEPLGEQKQASIQEADRSELMNQTKAEAQSLLEKAEAEAEHIRAQAQVEADELKQRISEEVTAKAQAEGYEKGFAQGQAEGYAAGKTQGEHEVAEKVEQAQMLLHRVQNAAQEEFKKVDNDLLHLSLMIAERVARASLNINPELLKNQIKALTLFPQEREGWRLHVSPEDFVWLQKTNTETKLNLTYVADDTLHPGDSFLECSEGIFDSRLDLQLSHLEQLLGEELNHEGLEQTGR</sequence>
<dbReference type="GO" id="GO:0044781">
    <property type="term" value="P:bacterial-type flagellum organization"/>
    <property type="evidence" value="ECO:0007669"/>
    <property type="project" value="UniProtKB-KW"/>
</dbReference>
<evidence type="ECO:0000256" key="1">
    <source>
        <dbReference type="ARBA" id="ARBA00003041"/>
    </source>
</evidence>
<evidence type="ECO:0000313" key="9">
    <source>
        <dbReference type="EMBL" id="AHF07787.1"/>
    </source>
</evidence>
<evidence type="ECO:0000256" key="2">
    <source>
        <dbReference type="ARBA" id="ARBA00006602"/>
    </source>
</evidence>
<dbReference type="PANTHER" id="PTHR34982:SF1">
    <property type="entry name" value="FLAGELLAR ASSEMBLY PROTEIN FLIH"/>
    <property type="match status" value="1"/>
</dbReference>
<keyword evidence="9" id="KW-0969">Cilium</keyword>
<dbReference type="HOGENOM" id="CLU_952257_0_0_9"/>
<keyword evidence="9" id="KW-0966">Cell projection</keyword>
<keyword evidence="3" id="KW-0813">Transport</keyword>
<dbReference type="Proteomes" id="UP000010847">
    <property type="component" value="Chromosome"/>
</dbReference>
<protein>
    <submittedName>
        <fullName evidence="9">Flagellar assembly protein FliH</fullName>
    </submittedName>
</protein>
<evidence type="ECO:0000256" key="5">
    <source>
        <dbReference type="ARBA" id="ARBA00022927"/>
    </source>
</evidence>
<evidence type="ECO:0000259" key="8">
    <source>
        <dbReference type="Pfam" id="PF02108"/>
    </source>
</evidence>
<dbReference type="KEGG" id="dmt:DESME_12705"/>
<evidence type="ECO:0000256" key="3">
    <source>
        <dbReference type="ARBA" id="ARBA00022448"/>
    </source>
</evidence>
<evidence type="ECO:0000256" key="7">
    <source>
        <dbReference type="SAM" id="Coils"/>
    </source>
</evidence>
<comment type="function">
    <text evidence="1">Needed for flagellar regrowth and assembly.</text>
</comment>
<keyword evidence="7" id="KW-0175">Coiled coil</keyword>
<evidence type="ECO:0000313" key="10">
    <source>
        <dbReference type="Proteomes" id="UP000010847"/>
    </source>
</evidence>
<dbReference type="RefSeq" id="WP_006716716.1">
    <property type="nucleotide sequence ID" value="NZ_CP007032.1"/>
</dbReference>
<comment type="similarity">
    <text evidence="2">Belongs to the FliH family.</text>
</comment>
<dbReference type="eggNOG" id="COG1317">
    <property type="taxonomic scope" value="Bacteria"/>
</dbReference>
<dbReference type="InterPro" id="IPR051472">
    <property type="entry name" value="T3SS_Stator/FliH"/>
</dbReference>
<dbReference type="Pfam" id="PF02108">
    <property type="entry name" value="FliH"/>
    <property type="match status" value="1"/>
</dbReference>
<dbReference type="GO" id="GO:0005829">
    <property type="term" value="C:cytosol"/>
    <property type="evidence" value="ECO:0007669"/>
    <property type="project" value="TreeGrafter"/>
</dbReference>
<dbReference type="AlphaFoldDB" id="W0EAL0"/>
<dbReference type="GO" id="GO:0015031">
    <property type="term" value="P:protein transport"/>
    <property type="evidence" value="ECO:0007669"/>
    <property type="project" value="UniProtKB-KW"/>
</dbReference>
<dbReference type="EMBL" id="CP007032">
    <property type="protein sequence ID" value="AHF07787.1"/>
    <property type="molecule type" value="Genomic_DNA"/>
</dbReference>
<dbReference type="InterPro" id="IPR018035">
    <property type="entry name" value="Flagellar_FliH/T3SS_HrpE"/>
</dbReference>
<evidence type="ECO:0000256" key="4">
    <source>
        <dbReference type="ARBA" id="ARBA00022795"/>
    </source>
</evidence>
<keyword evidence="6" id="KW-1006">Bacterial flagellum protein export</keyword>
<dbReference type="PANTHER" id="PTHR34982">
    <property type="entry name" value="YOP PROTEINS TRANSLOCATION PROTEIN L"/>
    <property type="match status" value="1"/>
</dbReference>